<dbReference type="GeneID" id="89933076"/>
<feature type="region of interest" description="Disordered" evidence="1">
    <location>
        <begin position="858"/>
        <end position="877"/>
    </location>
</feature>
<feature type="compositionally biased region" description="Basic and acidic residues" evidence="1">
    <location>
        <begin position="226"/>
        <end position="267"/>
    </location>
</feature>
<keyword evidence="2" id="KW-0472">Membrane</keyword>
<feature type="compositionally biased region" description="Polar residues" evidence="1">
    <location>
        <begin position="164"/>
        <end position="183"/>
    </location>
</feature>
<feature type="compositionally biased region" description="Low complexity" evidence="1">
    <location>
        <begin position="15"/>
        <end position="24"/>
    </location>
</feature>
<keyword evidence="2" id="KW-0812">Transmembrane</keyword>
<gene>
    <name evidence="3" type="ORF">N656DRAFT_229252</name>
</gene>
<reference evidence="3" key="1">
    <citation type="journal article" date="2023" name="Mol. Phylogenet. Evol.">
        <title>Genome-scale phylogeny and comparative genomics of the fungal order Sordariales.</title>
        <authorList>
            <person name="Hensen N."/>
            <person name="Bonometti L."/>
            <person name="Westerberg I."/>
            <person name="Brannstrom I.O."/>
            <person name="Guillou S."/>
            <person name="Cros-Aarteil S."/>
            <person name="Calhoun S."/>
            <person name="Haridas S."/>
            <person name="Kuo A."/>
            <person name="Mondo S."/>
            <person name="Pangilinan J."/>
            <person name="Riley R."/>
            <person name="LaButti K."/>
            <person name="Andreopoulos B."/>
            <person name="Lipzen A."/>
            <person name="Chen C."/>
            <person name="Yan M."/>
            <person name="Daum C."/>
            <person name="Ng V."/>
            <person name="Clum A."/>
            <person name="Steindorff A."/>
            <person name="Ohm R.A."/>
            <person name="Martin F."/>
            <person name="Silar P."/>
            <person name="Natvig D.O."/>
            <person name="Lalanne C."/>
            <person name="Gautier V."/>
            <person name="Ament-Velasquez S.L."/>
            <person name="Kruys A."/>
            <person name="Hutchinson M.I."/>
            <person name="Powell A.J."/>
            <person name="Barry K."/>
            <person name="Miller A.N."/>
            <person name="Grigoriev I.V."/>
            <person name="Debuchy R."/>
            <person name="Gladieux P."/>
            <person name="Hiltunen Thoren M."/>
            <person name="Johannesson H."/>
        </authorList>
    </citation>
    <scope>NUCLEOTIDE SEQUENCE</scope>
    <source>
        <strain evidence="3">CBS 508.74</strain>
    </source>
</reference>
<accession>A0AAN6YW21</accession>
<feature type="compositionally biased region" description="Basic and acidic residues" evidence="1">
    <location>
        <begin position="327"/>
        <end position="337"/>
    </location>
</feature>
<proteinExistence type="predicted"/>
<feature type="compositionally biased region" description="Basic residues" evidence="1">
    <location>
        <begin position="717"/>
        <end position="728"/>
    </location>
</feature>
<evidence type="ECO:0000256" key="2">
    <source>
        <dbReference type="SAM" id="Phobius"/>
    </source>
</evidence>
<reference evidence="3" key="2">
    <citation type="submission" date="2023-05" db="EMBL/GenBank/DDBJ databases">
        <authorList>
            <consortium name="Lawrence Berkeley National Laboratory"/>
            <person name="Steindorff A."/>
            <person name="Hensen N."/>
            <person name="Bonometti L."/>
            <person name="Westerberg I."/>
            <person name="Brannstrom I.O."/>
            <person name="Guillou S."/>
            <person name="Cros-Aarteil S."/>
            <person name="Calhoun S."/>
            <person name="Haridas S."/>
            <person name="Kuo A."/>
            <person name="Mondo S."/>
            <person name="Pangilinan J."/>
            <person name="Riley R."/>
            <person name="Labutti K."/>
            <person name="Andreopoulos B."/>
            <person name="Lipzen A."/>
            <person name="Chen C."/>
            <person name="Yanf M."/>
            <person name="Daum C."/>
            <person name="Ng V."/>
            <person name="Clum A."/>
            <person name="Ohm R."/>
            <person name="Martin F."/>
            <person name="Silar P."/>
            <person name="Natvig D."/>
            <person name="Lalanne C."/>
            <person name="Gautier V."/>
            <person name="Ament-Velasquez S.L."/>
            <person name="Kruys A."/>
            <person name="Hutchinson M.I."/>
            <person name="Powell A.J."/>
            <person name="Barry K."/>
            <person name="Miller A.N."/>
            <person name="Grigoriev I.V."/>
            <person name="Debuchy R."/>
            <person name="Gladieux P."/>
            <person name="Thoren M.H."/>
            <person name="Johannesson H."/>
        </authorList>
    </citation>
    <scope>NUCLEOTIDE SEQUENCE</scope>
    <source>
        <strain evidence="3">CBS 508.74</strain>
    </source>
</reference>
<evidence type="ECO:0000256" key="1">
    <source>
        <dbReference type="SAM" id="MobiDB-lite"/>
    </source>
</evidence>
<dbReference type="Proteomes" id="UP001302812">
    <property type="component" value="Unassembled WGS sequence"/>
</dbReference>
<keyword evidence="4" id="KW-1185">Reference proteome</keyword>
<dbReference type="EMBL" id="MU853333">
    <property type="protein sequence ID" value="KAK4116181.1"/>
    <property type="molecule type" value="Genomic_DNA"/>
</dbReference>
<feature type="region of interest" description="Disordered" evidence="1">
    <location>
        <begin position="1"/>
        <end position="148"/>
    </location>
</feature>
<feature type="region of interest" description="Disordered" evidence="1">
    <location>
        <begin position="702"/>
        <end position="730"/>
    </location>
</feature>
<feature type="region of interest" description="Disordered" evidence="1">
    <location>
        <begin position="164"/>
        <end position="286"/>
    </location>
</feature>
<feature type="region of interest" description="Disordered" evidence="1">
    <location>
        <begin position="762"/>
        <end position="791"/>
    </location>
</feature>
<name>A0AAN6YW21_9PEZI</name>
<comment type="caution">
    <text evidence="3">The sequence shown here is derived from an EMBL/GenBank/DDBJ whole genome shotgun (WGS) entry which is preliminary data.</text>
</comment>
<feature type="compositionally biased region" description="Low complexity" evidence="1">
    <location>
        <begin position="103"/>
        <end position="116"/>
    </location>
</feature>
<feature type="transmembrane region" description="Helical" evidence="2">
    <location>
        <begin position="896"/>
        <end position="916"/>
    </location>
</feature>
<dbReference type="RefSeq" id="XP_064673751.1">
    <property type="nucleotide sequence ID" value="XM_064808953.1"/>
</dbReference>
<evidence type="ECO:0000313" key="3">
    <source>
        <dbReference type="EMBL" id="KAK4116181.1"/>
    </source>
</evidence>
<dbReference type="AlphaFoldDB" id="A0AAN6YW21"/>
<sequence>MRLDERDPRRPVPRPSNVGPGSPNRLYSNLDEAYQAITARLLSSGSSGTDEHETQVPPTPSPSPPLSFASSEGVIDNQRDLAFLPAPAMPGTGGFNATEDSVPGSSALAPPTASPSHNGAAEDVEDTLNGDVQGNAGDVVANGEPSNTASSLESIYNCYVPSASAGSLPSAQIPDSTKANSEFSCGENLAPPPVPPKSQKRRQVCTPPGSFAQRPWLEPANATKVCKTEKHSEKAVGDEDQTAVRRDQEDPRPKAHQEPSISHDEVPLGKSSAKAQASDSDEDPFVYDRAPYSSFLKASREREVSVALRCAAGLSETGSIYIEADEDRSPETLEHNRPIPPESLGPVNTPVQMVDDEAQDDNALPDVDLQDDVELARIIAQLPAFSEQPAANEDQAVQKSDGFALVRQPETLVSDTGEWETVATSVGPDNSPRDFTPDIVLGRTFPVKIAGSSLAGYSDGESLSELPSEHPSEQFTSTLEMLPDPDPTSRQCKSLKNTCPADFPARPRIHRVNGYLHKAARLFTDPPSGDSRKSSRTHQIMERLGASIRSRFTGEREQNRQSSDNAKPLSNFRTRDSFGWFEMEEMGGDCRESEEEARVKPNTSINRKSDCVFAETGKRFPAAPSPGDSFPNFPTRFDDSDQGRMEQPAKTLFSFQLISLEEAARRQALKIEDGEDDPIFNTGVTTGNNSRIGLSSWRQTGRTTLLTPPTPSITKPRPAHCRPGHSRHPTSVGLPTAASPPAQPTIFPPTTAPLFTQNKILQPTTTSRTHTKTERSTTNLSPTSPRIGIPTTILPSTQRRIVMVPSEEMFSNPRIPPPTQDGPTISRSSLRSTLSLANVPVLPDRAWTTPRLYPKPRRNYNYRHQSNNPGQAHGINWDDDPHGDDYLSPEARQQRWVYFFFMCGLLILPFFFPLIYRGVLDPLLVYLTHGEAERLSRKQRKIILVLGSVISVAYVCFLTFMITLAALHKY</sequence>
<feature type="compositionally biased region" description="Basic and acidic residues" evidence="1">
    <location>
        <begin position="1"/>
        <end position="10"/>
    </location>
</feature>
<feature type="region of interest" description="Disordered" evidence="1">
    <location>
        <begin position="543"/>
        <end position="571"/>
    </location>
</feature>
<protein>
    <submittedName>
        <fullName evidence="3">Uncharacterized protein</fullName>
    </submittedName>
</protein>
<organism evidence="3 4">
    <name type="scientific">Canariomyces notabilis</name>
    <dbReference type="NCBI Taxonomy" id="2074819"/>
    <lineage>
        <taxon>Eukaryota</taxon>
        <taxon>Fungi</taxon>
        <taxon>Dikarya</taxon>
        <taxon>Ascomycota</taxon>
        <taxon>Pezizomycotina</taxon>
        <taxon>Sordariomycetes</taxon>
        <taxon>Sordariomycetidae</taxon>
        <taxon>Sordariales</taxon>
        <taxon>Chaetomiaceae</taxon>
        <taxon>Canariomyces</taxon>
    </lineage>
</organism>
<feature type="transmembrane region" description="Helical" evidence="2">
    <location>
        <begin position="942"/>
        <end position="967"/>
    </location>
</feature>
<keyword evidence="2" id="KW-1133">Transmembrane helix</keyword>
<evidence type="ECO:0000313" key="4">
    <source>
        <dbReference type="Proteomes" id="UP001302812"/>
    </source>
</evidence>
<feature type="region of interest" description="Disordered" evidence="1">
    <location>
        <begin position="321"/>
        <end position="350"/>
    </location>
</feature>